<feature type="domain" description="Fibronectin type-III" evidence="2">
    <location>
        <begin position="190"/>
        <end position="260"/>
    </location>
</feature>
<organism evidence="3 4">
    <name type="scientific">Capnocytophaga stomatis</name>
    <dbReference type="NCBI Taxonomy" id="1848904"/>
    <lineage>
        <taxon>Bacteria</taxon>
        <taxon>Pseudomonadati</taxon>
        <taxon>Bacteroidota</taxon>
        <taxon>Flavobacteriia</taxon>
        <taxon>Flavobacteriales</taxon>
        <taxon>Flavobacteriaceae</taxon>
        <taxon>Capnocytophaga</taxon>
    </lineage>
</organism>
<gene>
    <name evidence="3" type="ORF">CGC58_10970</name>
</gene>
<feature type="chain" id="PRO_5012670797" description="Fibronectin type-III domain-containing protein" evidence="1">
    <location>
        <begin position="19"/>
        <end position="360"/>
    </location>
</feature>
<keyword evidence="1" id="KW-0732">Signal</keyword>
<proteinExistence type="predicted"/>
<dbReference type="SUPFAM" id="SSF49785">
    <property type="entry name" value="Galactose-binding domain-like"/>
    <property type="match status" value="1"/>
</dbReference>
<dbReference type="RefSeq" id="WP_095896744.1">
    <property type="nucleotide sequence ID" value="NZ_CP022387.1"/>
</dbReference>
<dbReference type="OrthoDB" id="673539at2"/>
<dbReference type="Proteomes" id="UP000217348">
    <property type="component" value="Chromosome"/>
</dbReference>
<dbReference type="Gene3D" id="2.60.40.10">
    <property type="entry name" value="Immunoglobulins"/>
    <property type="match status" value="1"/>
</dbReference>
<name>A0A250FYK2_9FLAO</name>
<evidence type="ECO:0000256" key="1">
    <source>
        <dbReference type="SAM" id="SignalP"/>
    </source>
</evidence>
<protein>
    <recommendedName>
        <fullName evidence="2">Fibronectin type-III domain-containing protein</fullName>
    </recommendedName>
</protein>
<dbReference type="EMBL" id="CP022387">
    <property type="protein sequence ID" value="ATA90200.1"/>
    <property type="molecule type" value="Genomic_DNA"/>
</dbReference>
<accession>A0A250FYK2</accession>
<dbReference type="KEGG" id="csto:CGC58_10970"/>
<dbReference type="InterPro" id="IPR003961">
    <property type="entry name" value="FN3_dom"/>
</dbReference>
<evidence type="ECO:0000313" key="3">
    <source>
        <dbReference type="EMBL" id="ATA90200.1"/>
    </source>
</evidence>
<feature type="signal peptide" evidence="1">
    <location>
        <begin position="1"/>
        <end position="18"/>
    </location>
</feature>
<sequence length="360" mass="40739">MKRILITLLLGLSWIAQAQENLIPNGGFEEYTLGKKPKNWSFSNNIFFRNDDFGNEQARSGQYCPKLYANAGQFYVIDDNYSSAAIDVQEGATYLLTYWYKGTINRENMELVVSWYNSSSASPIKRDSKGKVTPKASEWTKREVELTVPIGITKMGVAFVMSRSSGSGHIMIDDVSLVYKGDTGGGNTQLSAPTRFQVQTFQREALLSWDKEADPQLQWEVVVDAQAPQRVVTNSFLVRGLEPETNYTFKVRAVKGANASEYTNHITKGTQSMQYGINDIRRVPHLRTLNDDGICKQTIDLFYNDLADASARITYFVNGKEVQPNGDQLTFPQKGKQKFKIIIIEAVDRQWEIEYDLEVQ</sequence>
<dbReference type="InterPro" id="IPR013783">
    <property type="entry name" value="Ig-like_fold"/>
</dbReference>
<dbReference type="InterPro" id="IPR008979">
    <property type="entry name" value="Galactose-bd-like_sf"/>
</dbReference>
<evidence type="ECO:0000313" key="4">
    <source>
        <dbReference type="Proteomes" id="UP000217348"/>
    </source>
</evidence>
<dbReference type="Gene3D" id="2.60.120.260">
    <property type="entry name" value="Galactose-binding domain-like"/>
    <property type="match status" value="1"/>
</dbReference>
<dbReference type="Pfam" id="PF00041">
    <property type="entry name" value="fn3"/>
    <property type="match status" value="1"/>
</dbReference>
<dbReference type="InterPro" id="IPR036116">
    <property type="entry name" value="FN3_sf"/>
</dbReference>
<dbReference type="AlphaFoldDB" id="A0A250FYK2"/>
<evidence type="ECO:0000259" key="2">
    <source>
        <dbReference type="SMART" id="SM00060"/>
    </source>
</evidence>
<dbReference type="CDD" id="cd00063">
    <property type="entry name" value="FN3"/>
    <property type="match status" value="1"/>
</dbReference>
<dbReference type="SUPFAM" id="SSF49265">
    <property type="entry name" value="Fibronectin type III"/>
    <property type="match status" value="1"/>
</dbReference>
<dbReference type="SMART" id="SM00060">
    <property type="entry name" value="FN3"/>
    <property type="match status" value="1"/>
</dbReference>
<reference evidence="4" key="1">
    <citation type="submission" date="2017-06" db="EMBL/GenBank/DDBJ databases">
        <title>Capnocytophaga spp. assemblies.</title>
        <authorList>
            <person name="Gulvik C.A."/>
        </authorList>
    </citation>
    <scope>NUCLEOTIDE SEQUENCE [LARGE SCALE GENOMIC DNA]</scope>
    <source>
        <strain evidence="4">H2177</strain>
    </source>
</reference>